<organism evidence="11">
    <name type="scientific">Raton olivaceo morbillivirus</name>
    <dbReference type="NCBI Taxonomy" id="2928189"/>
    <lineage>
        <taxon>Viruses</taxon>
        <taxon>Riboviria</taxon>
        <taxon>Orthornavirae</taxon>
        <taxon>Negarnaviricota</taxon>
        <taxon>Haploviricotina</taxon>
        <taxon>Monjiviricetes</taxon>
        <taxon>Mononegavirales</taxon>
        <taxon>Paramyxoviridae</taxon>
        <taxon>Orthoparamyxovirinae</taxon>
        <taxon>Paramorbillivirus</taxon>
        <taxon>Paramorbillivirus pueyrredonense</taxon>
    </lineage>
</organism>
<evidence type="ECO:0000256" key="7">
    <source>
        <dbReference type="ARBA" id="ARBA00023200"/>
    </source>
</evidence>
<evidence type="ECO:0000256" key="4">
    <source>
        <dbReference type="ARBA" id="ARBA00022844"/>
    </source>
</evidence>
<feature type="compositionally biased region" description="Polar residues" evidence="10">
    <location>
        <begin position="458"/>
        <end position="480"/>
    </location>
</feature>
<proteinExistence type="inferred from homology"/>
<dbReference type="GO" id="GO:0005198">
    <property type="term" value="F:structural molecule activity"/>
    <property type="evidence" value="ECO:0007669"/>
    <property type="project" value="InterPro"/>
</dbReference>
<keyword evidence="6 9" id="KW-0543">Viral nucleoprotein</keyword>
<sequence>MSTLFSTLKNFKKSKLSGVIPSGGGASLTGLKTTVIVPVPTDQDIALRWRLTTSLVKIIWNPDASMSIVIGAMISLLSIFVENPTGLIQRIFNDPDLNIKIVEVIWADDNEDDLTFASRGADLTEQASNYFRLTMELLGFRRTVAPFESNKDVPYRVDDAEEFQLLLSSILAQIWILLAKAVTAPDTAAEAEGRRWTKFVQQRRVLASLRFSKEWLDTCRNRIAESLGIRRYMVGLMIDIKRTPGMRPRIGELILDIANYVEEAGIAGFILTIKFGIETALPALALREFASELNTLENLMVLYRDLGDNAPYMLLLEMSAQNKFCPSNYPLMWSYSMGVGAQIERSIGGLNYNRPYFELPYFRLGQEMVRRSAGTVNPATADAIGINPADKDLLKEVVDAAQTQTSDVSRPVNPTGLTFMQLRDEIQAHIQSYEAADRSRSRETYPSTKPFESEAIRGSTSNIPTQLTDLSSNQPRSSGESGLALLKTLVKPTIDQNDSDTQPHLYNDKSLPD</sequence>
<evidence type="ECO:0000256" key="3">
    <source>
        <dbReference type="ARBA" id="ARBA00022561"/>
    </source>
</evidence>
<keyword evidence="8 9" id="KW-0687">Ribonucleoprotein</keyword>
<dbReference type="EMBL" id="BK061231">
    <property type="protein sequence ID" value="DAZ91190.1"/>
    <property type="molecule type" value="Viral_cRNA"/>
</dbReference>
<evidence type="ECO:0000256" key="1">
    <source>
        <dbReference type="ARBA" id="ARBA00007642"/>
    </source>
</evidence>
<dbReference type="GO" id="GO:1990904">
    <property type="term" value="C:ribonucleoprotein complex"/>
    <property type="evidence" value="ECO:0007669"/>
    <property type="project" value="UniProtKB-KW"/>
</dbReference>
<comment type="subunit">
    <text evidence="9">Homomultimer; forms the nucleocapsid. Binds to the viral genomic RNA. N0 interacts with the phosphoprotein (via N-terminus); this interaction allows P to chaperon N0 to avoid N polymerization before encapsidation. Interacts as N-RNA template with the phosphoprotein (via C-terminus); this interaction positions the polymerase on the template.</text>
</comment>
<reference evidence="11" key="2">
    <citation type="submission" date="2022-03" db="EMBL/GenBank/DDBJ databases">
        <authorList>
            <person name="Debat H.J."/>
        </authorList>
    </citation>
    <scope>NUCLEOTIDE SEQUENCE</scope>
    <source>
        <strain evidence="11">PPA528</strain>
    </source>
</reference>
<keyword evidence="7 9" id="KW-1035">Host cytoplasm</keyword>
<keyword evidence="4 9" id="KW-0946">Virion</keyword>
<dbReference type="GO" id="GO:0030430">
    <property type="term" value="C:host cell cytoplasm"/>
    <property type="evidence" value="ECO:0007669"/>
    <property type="project" value="UniProtKB-SubCell"/>
</dbReference>
<evidence type="ECO:0000256" key="10">
    <source>
        <dbReference type="SAM" id="MobiDB-lite"/>
    </source>
</evidence>
<comment type="subcellular location">
    <subcellularLocation>
        <location evidence="9">Virion</location>
    </subcellularLocation>
    <subcellularLocation>
        <location evidence="9">Host cytoplasm</location>
    </subcellularLocation>
</comment>
<accession>A0A9N6YJK3</accession>
<reference evidence="11" key="1">
    <citation type="journal article" date="2022" name="Viruses">
        <title>A South American Mouse Morbillivirus Provides Insight into a Clade of Rodent-Borne Morbilliviruses.</title>
        <authorList>
            <person name="Debat H.J."/>
        </authorList>
    </citation>
    <scope>NUCLEOTIDE SEQUENCE</scope>
    <source>
        <strain evidence="11">PPA528</strain>
    </source>
</reference>
<comment type="function">
    <text evidence="9">Forms the helical nucleocapsid (NC), protecting the genome from nucleases.</text>
</comment>
<dbReference type="GO" id="GO:0003723">
    <property type="term" value="F:RNA binding"/>
    <property type="evidence" value="ECO:0007669"/>
    <property type="project" value="UniProtKB-KW"/>
</dbReference>
<feature type="compositionally biased region" description="Polar residues" evidence="10">
    <location>
        <begin position="494"/>
        <end position="504"/>
    </location>
</feature>
<keyword evidence="2 9" id="KW-1139">Helical capsid protein</keyword>
<feature type="region of interest" description="Disordered" evidence="10">
    <location>
        <begin position="433"/>
        <end position="513"/>
    </location>
</feature>
<evidence type="ECO:0000256" key="6">
    <source>
        <dbReference type="ARBA" id="ARBA00023086"/>
    </source>
</evidence>
<dbReference type="GO" id="GO:0019013">
    <property type="term" value="C:viral nucleocapsid"/>
    <property type="evidence" value="ECO:0007669"/>
    <property type="project" value="UniProtKB-KW"/>
</dbReference>
<evidence type="ECO:0000256" key="9">
    <source>
        <dbReference type="RuleBase" id="RU361245"/>
    </source>
</evidence>
<comment type="similarity">
    <text evidence="1 9">Belongs to the paramyxoviruses nucleocapsid family.</text>
</comment>
<keyword evidence="5 9" id="KW-0694">RNA-binding</keyword>
<dbReference type="InterPro" id="IPR002021">
    <property type="entry name" value="Paramyx_ncap"/>
</dbReference>
<evidence type="ECO:0000256" key="8">
    <source>
        <dbReference type="ARBA" id="ARBA00023274"/>
    </source>
</evidence>
<dbReference type="GO" id="GO:0019029">
    <property type="term" value="C:helical viral capsid"/>
    <property type="evidence" value="ECO:0007669"/>
    <property type="project" value="UniProtKB-KW"/>
</dbReference>
<keyword evidence="3 9" id="KW-0167">Capsid protein</keyword>
<protein>
    <recommendedName>
        <fullName evidence="9">Nucleocapsid</fullName>
    </recommendedName>
    <alternativeName>
        <fullName evidence="9">Nucleocapsid protein</fullName>
    </alternativeName>
</protein>
<name>A0A9N6YJK3_9MONO</name>
<evidence type="ECO:0000256" key="5">
    <source>
        <dbReference type="ARBA" id="ARBA00022884"/>
    </source>
</evidence>
<evidence type="ECO:0000313" key="11">
    <source>
        <dbReference type="EMBL" id="DAZ91190.1"/>
    </source>
</evidence>
<evidence type="ECO:0000256" key="2">
    <source>
        <dbReference type="ARBA" id="ARBA00022497"/>
    </source>
</evidence>
<dbReference type="Pfam" id="PF00973">
    <property type="entry name" value="Paramyxo_ncap"/>
    <property type="match status" value="1"/>
</dbReference>